<dbReference type="EMBL" id="CP007139">
    <property type="protein sequence ID" value="AIE87111.1"/>
    <property type="molecule type" value="Genomic_DNA"/>
</dbReference>
<dbReference type="RefSeq" id="WP_025228967.1">
    <property type="nucleotide sequence ID" value="NZ_CP007139.1"/>
</dbReference>
<accession>A0A068NUL1</accession>
<proteinExistence type="predicted"/>
<evidence type="ECO:0000313" key="2">
    <source>
        <dbReference type="EMBL" id="AIE87111.1"/>
    </source>
</evidence>
<feature type="compositionally biased region" description="Basic and acidic residues" evidence="1">
    <location>
        <begin position="198"/>
        <end position="232"/>
    </location>
</feature>
<feature type="region of interest" description="Disordered" evidence="1">
    <location>
        <begin position="159"/>
        <end position="232"/>
    </location>
</feature>
<dbReference type="Proteomes" id="UP000027982">
    <property type="component" value="Chromosome"/>
</dbReference>
<reference evidence="2 3" key="1">
    <citation type="journal article" date="2014" name="PLoS ONE">
        <title>The first complete genome sequence of the class fimbriimonadia in the phylum armatimonadetes.</title>
        <authorList>
            <person name="Hu Z.Y."/>
            <person name="Wang Y.Z."/>
            <person name="Im W.T."/>
            <person name="Wang S.Y."/>
            <person name="Zhao G.P."/>
            <person name="Zheng H.J."/>
            <person name="Quan Z.X."/>
        </authorList>
    </citation>
    <scope>NUCLEOTIDE SEQUENCE [LARGE SCALE GENOMIC DNA]</scope>
    <source>
        <strain evidence="2">Gsoil 348</strain>
    </source>
</reference>
<dbReference type="STRING" id="661478.OP10G_3743"/>
<feature type="compositionally biased region" description="Pro residues" evidence="1">
    <location>
        <begin position="168"/>
        <end position="180"/>
    </location>
</feature>
<evidence type="ECO:0000313" key="3">
    <source>
        <dbReference type="Proteomes" id="UP000027982"/>
    </source>
</evidence>
<gene>
    <name evidence="2" type="ORF">OP10G_3743</name>
</gene>
<sequence>MNENSYNDIDATRSLLREIADLCEHASLTGSLQGGAGRVAQRYNAVLARFTESGVVPRDMFSYLSETAEYGEIGVEARMLSSYLRKDEAGTRRRMRDGEGDHAAFVRLAPFISREDLASLVRQQVEGGTRIDMGMLTQLAPFLGQEDLGQLLREHLRTPTPPEREQAPEPPPTPPAPPAPGRQEWPTIQFNEAPQPPAEEKLSSLLERLKDPRLSEEERSNLVERIRGMTAG</sequence>
<organism evidence="2 3">
    <name type="scientific">Fimbriimonas ginsengisoli Gsoil 348</name>
    <dbReference type="NCBI Taxonomy" id="661478"/>
    <lineage>
        <taxon>Bacteria</taxon>
        <taxon>Bacillati</taxon>
        <taxon>Armatimonadota</taxon>
        <taxon>Fimbriimonadia</taxon>
        <taxon>Fimbriimonadales</taxon>
        <taxon>Fimbriimonadaceae</taxon>
        <taxon>Fimbriimonas</taxon>
    </lineage>
</organism>
<protein>
    <submittedName>
        <fullName evidence="2">Uncharacterized protein</fullName>
    </submittedName>
</protein>
<keyword evidence="3" id="KW-1185">Reference proteome</keyword>
<dbReference type="HOGENOM" id="CLU_1193384_0_0_0"/>
<evidence type="ECO:0000256" key="1">
    <source>
        <dbReference type="SAM" id="MobiDB-lite"/>
    </source>
</evidence>
<dbReference type="OrthoDB" id="9804312at2"/>
<dbReference type="KEGG" id="fgi:OP10G_3743"/>
<dbReference type="AlphaFoldDB" id="A0A068NUL1"/>
<name>A0A068NUL1_FIMGI</name>